<evidence type="ECO:0000313" key="3">
    <source>
        <dbReference type="EMBL" id="KAK1718757.1"/>
    </source>
</evidence>
<keyword evidence="4" id="KW-1185">Reference proteome</keyword>
<protein>
    <submittedName>
        <fullName evidence="3">Uncharacterized protein</fullName>
    </submittedName>
</protein>
<dbReference type="EMBL" id="JAHMHS010000100">
    <property type="protein sequence ID" value="KAK1718757.1"/>
    <property type="molecule type" value="Genomic_DNA"/>
</dbReference>
<keyword evidence="2" id="KW-0472">Membrane</keyword>
<dbReference type="AlphaFoldDB" id="A0AAD8UBS7"/>
<proteinExistence type="predicted"/>
<dbReference type="GeneID" id="85392885"/>
<name>A0AAD8UBS7_GLOAC</name>
<feature type="compositionally biased region" description="Basic residues" evidence="1">
    <location>
        <begin position="63"/>
        <end position="73"/>
    </location>
</feature>
<gene>
    <name evidence="3" type="ORF">BDZ83DRAFT_632678</name>
</gene>
<evidence type="ECO:0000256" key="2">
    <source>
        <dbReference type="SAM" id="Phobius"/>
    </source>
</evidence>
<accession>A0AAD8UBS7</accession>
<evidence type="ECO:0000313" key="4">
    <source>
        <dbReference type="Proteomes" id="UP001244207"/>
    </source>
</evidence>
<dbReference type="Proteomes" id="UP001244207">
    <property type="component" value="Unassembled WGS sequence"/>
</dbReference>
<dbReference type="RefSeq" id="XP_060361257.1">
    <property type="nucleotide sequence ID" value="XM_060508986.1"/>
</dbReference>
<sequence length="199" mass="21867">MEMLLRILFISLPHRHHGLFQTASGVTTHAANHSHASLAPQVSGRRRNRGAPKTCGGVGTGKRGGRARRRQPGKRNELPRTRRKSTTAMQEILRSNTYTMHRDPPNPRPALPYHPQLPVFGTPTRNTPVSVRIDRQSPCSAKSRSYRISRALFCFPPCLIFGVVIHLPCALQMVTVDSAGKSTLSSPLCSAALLPLLPT</sequence>
<comment type="caution">
    <text evidence="3">The sequence shown here is derived from an EMBL/GenBank/DDBJ whole genome shotgun (WGS) entry which is preliminary data.</text>
</comment>
<keyword evidence="2" id="KW-1133">Transmembrane helix</keyword>
<keyword evidence="2" id="KW-0812">Transmembrane</keyword>
<reference evidence="3" key="1">
    <citation type="submission" date="2021-12" db="EMBL/GenBank/DDBJ databases">
        <title>Comparative genomics, transcriptomics and evolutionary studies reveal genomic signatures of adaptation to plant cell wall in hemibiotrophic fungi.</title>
        <authorList>
            <consortium name="DOE Joint Genome Institute"/>
            <person name="Baroncelli R."/>
            <person name="Diaz J.F."/>
            <person name="Benocci T."/>
            <person name="Peng M."/>
            <person name="Battaglia E."/>
            <person name="Haridas S."/>
            <person name="Andreopoulos W."/>
            <person name="Labutti K."/>
            <person name="Pangilinan J."/>
            <person name="Floch G.L."/>
            <person name="Makela M.R."/>
            <person name="Henrissat B."/>
            <person name="Grigoriev I.V."/>
            <person name="Crouch J.A."/>
            <person name="De Vries R.P."/>
            <person name="Sukno S.A."/>
            <person name="Thon M.R."/>
        </authorList>
    </citation>
    <scope>NUCLEOTIDE SEQUENCE</scope>
    <source>
        <strain evidence="3">CBS 112980</strain>
    </source>
</reference>
<evidence type="ECO:0000256" key="1">
    <source>
        <dbReference type="SAM" id="MobiDB-lite"/>
    </source>
</evidence>
<feature type="region of interest" description="Disordered" evidence="1">
    <location>
        <begin position="32"/>
        <end position="88"/>
    </location>
</feature>
<organism evidence="3 4">
    <name type="scientific">Glomerella acutata</name>
    <name type="common">Colletotrichum acutatum</name>
    <dbReference type="NCBI Taxonomy" id="27357"/>
    <lineage>
        <taxon>Eukaryota</taxon>
        <taxon>Fungi</taxon>
        <taxon>Dikarya</taxon>
        <taxon>Ascomycota</taxon>
        <taxon>Pezizomycotina</taxon>
        <taxon>Sordariomycetes</taxon>
        <taxon>Hypocreomycetidae</taxon>
        <taxon>Glomerellales</taxon>
        <taxon>Glomerellaceae</taxon>
        <taxon>Colletotrichum</taxon>
        <taxon>Colletotrichum acutatum species complex</taxon>
    </lineage>
</organism>
<feature type="transmembrane region" description="Helical" evidence="2">
    <location>
        <begin position="152"/>
        <end position="174"/>
    </location>
</feature>